<evidence type="ECO:0008006" key="3">
    <source>
        <dbReference type="Google" id="ProtNLM"/>
    </source>
</evidence>
<organism evidence="1 2">
    <name type="scientific">Alicyclobacillus cycloheptanicus</name>
    <dbReference type="NCBI Taxonomy" id="1457"/>
    <lineage>
        <taxon>Bacteria</taxon>
        <taxon>Bacillati</taxon>
        <taxon>Bacillota</taxon>
        <taxon>Bacilli</taxon>
        <taxon>Bacillales</taxon>
        <taxon>Alicyclobacillaceae</taxon>
        <taxon>Alicyclobacillus</taxon>
    </lineage>
</organism>
<reference evidence="1 2" key="1">
    <citation type="submission" date="2023-07" db="EMBL/GenBank/DDBJ databases">
        <title>Genomic Encyclopedia of Type Strains, Phase IV (KMG-IV): sequencing the most valuable type-strain genomes for metagenomic binning, comparative biology and taxonomic classification.</title>
        <authorList>
            <person name="Goeker M."/>
        </authorList>
    </citation>
    <scope>NUCLEOTIDE SEQUENCE [LARGE SCALE GENOMIC DNA]</scope>
    <source>
        <strain evidence="1 2">DSM 4006</strain>
    </source>
</reference>
<gene>
    <name evidence="1" type="ORF">J2S03_002522</name>
</gene>
<evidence type="ECO:0000313" key="1">
    <source>
        <dbReference type="EMBL" id="MDQ0190655.1"/>
    </source>
</evidence>
<proteinExistence type="predicted"/>
<comment type="caution">
    <text evidence="1">The sequence shown here is derived from an EMBL/GenBank/DDBJ whole genome shotgun (WGS) entry which is preliminary data.</text>
</comment>
<name>A0ABT9XKJ0_9BACL</name>
<keyword evidence="2" id="KW-1185">Reference proteome</keyword>
<sequence>MVLFPDVQSYLRFCEHPDISKIRPQVCSMCGTNQPLRFHGHYKRNVWCEEHCYKIIVFRFLCGRCCATVSVLPSFVGRYQRTAWDLQEDVLAACEDGASLEKAGSLVPPPSGPISYRTVWRWKKAWELRMESAESGFWKCVLSVRPTLQWPRGTARPKTRIRLWQWIWHQAAPMGMAVGLFHGLFRLCQPSACFKN</sequence>
<evidence type="ECO:0000313" key="2">
    <source>
        <dbReference type="Proteomes" id="UP001232973"/>
    </source>
</evidence>
<accession>A0ABT9XKJ0</accession>
<dbReference type="EMBL" id="JAUSTP010000021">
    <property type="protein sequence ID" value="MDQ0190655.1"/>
    <property type="molecule type" value="Genomic_DNA"/>
</dbReference>
<protein>
    <recommendedName>
        <fullName evidence="3">Transposase</fullName>
    </recommendedName>
</protein>
<dbReference type="Proteomes" id="UP001232973">
    <property type="component" value="Unassembled WGS sequence"/>
</dbReference>